<dbReference type="STRING" id="49547.MBCUR_16040"/>
<keyword evidence="1" id="KW-1277">Toxin-antitoxin system</keyword>
<dbReference type="Gene3D" id="3.30.2310.20">
    <property type="entry name" value="RelE-like"/>
    <property type="match status" value="1"/>
</dbReference>
<protein>
    <submittedName>
        <fullName evidence="2">Plasmid stabilization system protein</fullName>
    </submittedName>
</protein>
<evidence type="ECO:0000313" key="2">
    <source>
        <dbReference type="EMBL" id="KZX10983.1"/>
    </source>
</evidence>
<dbReference type="SUPFAM" id="SSF143011">
    <property type="entry name" value="RelE-like"/>
    <property type="match status" value="1"/>
</dbReference>
<accession>A0A165ZPB4</accession>
<gene>
    <name evidence="2" type="ORF">MBCUR_16040</name>
</gene>
<keyword evidence="3" id="KW-1185">Reference proteome</keyword>
<dbReference type="AlphaFoldDB" id="A0A165ZPB4"/>
<dbReference type="InterPro" id="IPR007712">
    <property type="entry name" value="RelE/ParE_toxin"/>
</dbReference>
<dbReference type="EMBL" id="LWMV01000199">
    <property type="protein sequence ID" value="KZX10983.1"/>
    <property type="molecule type" value="Genomic_DNA"/>
</dbReference>
<dbReference type="InterPro" id="IPR035093">
    <property type="entry name" value="RelE/ParE_toxin_dom_sf"/>
</dbReference>
<dbReference type="RefSeq" id="WP_067092371.1">
    <property type="nucleotide sequence ID" value="NZ_LWMV01000199.1"/>
</dbReference>
<name>A0A165ZPB4_9EURY</name>
<comment type="caution">
    <text evidence="2">The sequence shown here is derived from an EMBL/GenBank/DDBJ whole genome shotgun (WGS) entry which is preliminary data.</text>
</comment>
<evidence type="ECO:0000313" key="3">
    <source>
        <dbReference type="Proteomes" id="UP000077245"/>
    </source>
</evidence>
<evidence type="ECO:0000256" key="1">
    <source>
        <dbReference type="ARBA" id="ARBA00022649"/>
    </source>
</evidence>
<dbReference type="Pfam" id="PF05016">
    <property type="entry name" value="ParE_toxin"/>
    <property type="match status" value="1"/>
</dbReference>
<sequence>MLKKSSKKAEYCIALSCEVNIFLEKLKKKNKGFYIEIYKKLAKIKENPFNGKPLSNKHKNHFSERIRNYRIIYEISGEEIKILNIGSRDEIYKIK</sequence>
<reference evidence="2 3" key="1">
    <citation type="submission" date="2016-04" db="EMBL/GenBank/DDBJ databases">
        <title>Genome sequence of Methanobrevibacter curvatus DSM 11111.</title>
        <authorList>
            <person name="Poehlein A."/>
            <person name="Seedorf H."/>
            <person name="Daniel R."/>
        </authorList>
    </citation>
    <scope>NUCLEOTIDE SEQUENCE [LARGE SCALE GENOMIC DNA]</scope>
    <source>
        <strain evidence="2 3">DSM 11111</strain>
    </source>
</reference>
<dbReference type="Proteomes" id="UP000077245">
    <property type="component" value="Unassembled WGS sequence"/>
</dbReference>
<organism evidence="2 3">
    <name type="scientific">Methanobrevibacter curvatus</name>
    <dbReference type="NCBI Taxonomy" id="49547"/>
    <lineage>
        <taxon>Archaea</taxon>
        <taxon>Methanobacteriati</taxon>
        <taxon>Methanobacteriota</taxon>
        <taxon>Methanomada group</taxon>
        <taxon>Methanobacteria</taxon>
        <taxon>Methanobacteriales</taxon>
        <taxon>Methanobacteriaceae</taxon>
        <taxon>Methanobrevibacter</taxon>
    </lineage>
</organism>
<proteinExistence type="predicted"/>